<comment type="caution">
    <text evidence="3">The sequence shown here is derived from an EMBL/GenBank/DDBJ whole genome shotgun (WGS) entry which is preliminary data.</text>
</comment>
<gene>
    <name evidence="3" type="ORF">LIN78_11810</name>
</gene>
<dbReference type="RefSeq" id="WP_227181042.1">
    <property type="nucleotide sequence ID" value="NZ_JAJBZT010000006.1"/>
</dbReference>
<dbReference type="PANTHER" id="PTHR40252">
    <property type="entry name" value="BLR0328 PROTEIN"/>
    <property type="match status" value="1"/>
</dbReference>
<evidence type="ECO:0000259" key="2">
    <source>
        <dbReference type="SMART" id="SM01204"/>
    </source>
</evidence>
<sequence>MQVQQVLITPSTLQDASLWSPLYAFSPDLLLVFANRTILQDPSFLDYINRFSRHTTIVGGSSVGEIYKEGCTENHGILTAIKFERSQITSHTISLENQDSFEAGKQLGLAFQAQPPSHLFLLAPDHLTNGEAFVFGVQTALPNTTLMGGLVGDVVAPRIGLTLFNNQISQTNAVAVGFSGDLKVLYGAAGGWSRFGPARKVTSADARYLYTLNGEGALSLYKRYLGTYAAELPFSGLFFPLSLLNDQHEEVGIIRSVSDVDEEKDAIIMAGTVAGYSHVQMMCASTDALVTAIEHTCHQMAEEMPNTSSDCLGLMISCIGRKIVMGGRTEEEVEAMTNAFGQSHYYCGMHAFGEISPMRLDAKTADHSLFYNQTATIAFLHE</sequence>
<accession>A0ABS8D7R3</accession>
<name>A0ABS8D7R3_9NEIS</name>
<reference evidence="3" key="1">
    <citation type="submission" date="2021-10" db="EMBL/GenBank/DDBJ databases">
        <title>The complete genome sequence of Leeia sp. TBRC 13508.</title>
        <authorList>
            <person name="Charoenyingcharoen P."/>
            <person name="Yukphan P."/>
        </authorList>
    </citation>
    <scope>NUCLEOTIDE SEQUENCE</scope>
    <source>
        <strain evidence="3">TBRC 13508</strain>
    </source>
</reference>
<dbReference type="InterPro" id="IPR013702">
    <property type="entry name" value="FIST_domain_N"/>
</dbReference>
<evidence type="ECO:0000313" key="3">
    <source>
        <dbReference type="EMBL" id="MCB6184230.1"/>
    </source>
</evidence>
<keyword evidence="4" id="KW-1185">Reference proteome</keyword>
<dbReference type="Pfam" id="PF10442">
    <property type="entry name" value="FIST_C"/>
    <property type="match status" value="1"/>
</dbReference>
<evidence type="ECO:0000259" key="1">
    <source>
        <dbReference type="SMART" id="SM00897"/>
    </source>
</evidence>
<dbReference type="SMART" id="SM00897">
    <property type="entry name" value="FIST"/>
    <property type="match status" value="1"/>
</dbReference>
<dbReference type="PANTHER" id="PTHR40252:SF2">
    <property type="entry name" value="BLR0328 PROTEIN"/>
    <property type="match status" value="1"/>
</dbReference>
<feature type="domain" description="FIST" evidence="1">
    <location>
        <begin position="26"/>
        <end position="216"/>
    </location>
</feature>
<feature type="domain" description="FIST C-domain" evidence="2">
    <location>
        <begin position="217"/>
        <end position="358"/>
    </location>
</feature>
<dbReference type="Proteomes" id="UP001165395">
    <property type="component" value="Unassembled WGS sequence"/>
</dbReference>
<organism evidence="3 4">
    <name type="scientific">Leeia speluncae</name>
    <dbReference type="NCBI Taxonomy" id="2884804"/>
    <lineage>
        <taxon>Bacteria</taxon>
        <taxon>Pseudomonadati</taxon>
        <taxon>Pseudomonadota</taxon>
        <taxon>Betaproteobacteria</taxon>
        <taxon>Neisseriales</taxon>
        <taxon>Leeiaceae</taxon>
        <taxon>Leeia</taxon>
    </lineage>
</organism>
<proteinExistence type="predicted"/>
<dbReference type="Pfam" id="PF08495">
    <property type="entry name" value="FIST"/>
    <property type="match status" value="1"/>
</dbReference>
<dbReference type="EMBL" id="JAJBZT010000006">
    <property type="protein sequence ID" value="MCB6184230.1"/>
    <property type="molecule type" value="Genomic_DNA"/>
</dbReference>
<evidence type="ECO:0000313" key="4">
    <source>
        <dbReference type="Proteomes" id="UP001165395"/>
    </source>
</evidence>
<protein>
    <submittedName>
        <fullName evidence="3">FIST C-terminal domain-containing protein</fullName>
    </submittedName>
</protein>
<dbReference type="SMART" id="SM01204">
    <property type="entry name" value="FIST_C"/>
    <property type="match status" value="1"/>
</dbReference>
<dbReference type="InterPro" id="IPR019494">
    <property type="entry name" value="FIST_C"/>
</dbReference>